<comment type="caution">
    <text evidence="2">The sequence shown here is derived from an EMBL/GenBank/DDBJ whole genome shotgun (WGS) entry which is preliminary data.</text>
</comment>
<dbReference type="InterPro" id="IPR057010">
    <property type="entry name" value="MrpH_C"/>
</dbReference>
<keyword evidence="3" id="KW-1185">Reference proteome</keyword>
<sequence length="272" mass="29608">MNDGLKDFIFKILFSLSLIASLPAYSSPWEIETEVFPGDIYEIKARITSWDTGNMTSNPLYHCRGGNACELYILYYDVYGVRYPSEAIWIDEQAREKKTLGELGEYLIQRGLFNRTITGKTAGGGGEICFFLGYRNSGGGALFLHLPGGPNVCQHQITPTYCDFYLPNIELRHGVLSPDKTNGNTAKATLNAQCSSDLQVRIVSADNSDSIFFNGVNGFRSDLQVDGVNIGRGKVVTVTPTGVLLSLTSTLAGYDGSTGTFQGSKTIIIALP</sequence>
<dbReference type="Proteomes" id="UP000183031">
    <property type="component" value="Unassembled WGS sequence"/>
</dbReference>
<accession>A0A1G5EFF1</accession>
<proteinExistence type="predicted"/>
<feature type="domain" description="Fimbrial adhesin MrpH C-terminal" evidence="1">
    <location>
        <begin position="162"/>
        <end position="272"/>
    </location>
</feature>
<evidence type="ECO:0000313" key="3">
    <source>
        <dbReference type="Proteomes" id="UP000183031"/>
    </source>
</evidence>
<evidence type="ECO:0000313" key="2">
    <source>
        <dbReference type="EMBL" id="SCY25709.1"/>
    </source>
</evidence>
<name>A0A1G5EFF1_9GAMM</name>
<protein>
    <recommendedName>
        <fullName evidence="1">Fimbrial adhesin MrpH C-terminal domain-containing protein</fullName>
    </recommendedName>
</protein>
<dbReference type="Gene3D" id="2.60.40.1090">
    <property type="entry name" value="Fimbrial-type adhesion domain"/>
    <property type="match status" value="1"/>
</dbReference>
<reference evidence="2 3" key="1">
    <citation type="submission" date="2016-10" db="EMBL/GenBank/DDBJ databases">
        <authorList>
            <person name="Varghese N."/>
            <person name="Submissions S."/>
        </authorList>
    </citation>
    <scope>NUCLEOTIDE SEQUENCE [LARGE SCALE GENOMIC DNA]</scope>
    <source>
        <strain evidence="2 3">CGMCC 1.6853</strain>
    </source>
</reference>
<dbReference type="InterPro" id="IPR036937">
    <property type="entry name" value="Adhesion_dom_fimbrial_sf"/>
</dbReference>
<dbReference type="RefSeq" id="WP_135637721.1">
    <property type="nucleotide sequence ID" value="NZ_CP038662.1"/>
</dbReference>
<organism evidence="2 3">
    <name type="scientific">Serratia nematodiphila</name>
    <dbReference type="NCBI Taxonomy" id="458197"/>
    <lineage>
        <taxon>Bacteria</taxon>
        <taxon>Pseudomonadati</taxon>
        <taxon>Pseudomonadota</taxon>
        <taxon>Gammaproteobacteria</taxon>
        <taxon>Enterobacterales</taxon>
        <taxon>Yersiniaceae</taxon>
        <taxon>Serratia</taxon>
    </lineage>
</organism>
<dbReference type="EMBL" id="FMUT01000003">
    <property type="protein sequence ID" value="SCY25709.1"/>
    <property type="molecule type" value="Genomic_DNA"/>
</dbReference>
<gene>
    <name evidence="2" type="ORF">SAMN02927935_01158</name>
</gene>
<dbReference type="Pfam" id="PF24223">
    <property type="entry name" value="MrpH_C"/>
    <property type="match status" value="1"/>
</dbReference>
<evidence type="ECO:0000259" key="1">
    <source>
        <dbReference type="Pfam" id="PF24223"/>
    </source>
</evidence>